<gene>
    <name evidence="1" type="ORF">CDD81_5771</name>
</gene>
<evidence type="ECO:0000313" key="2">
    <source>
        <dbReference type="Proteomes" id="UP000226192"/>
    </source>
</evidence>
<proteinExistence type="predicted"/>
<dbReference type="OrthoDB" id="10485883at2759"/>
<dbReference type="EMBL" id="NJET01000048">
    <property type="protein sequence ID" value="PHH63490.1"/>
    <property type="molecule type" value="Genomic_DNA"/>
</dbReference>
<protein>
    <submittedName>
        <fullName evidence="1">Uncharacterized protein</fullName>
    </submittedName>
</protein>
<keyword evidence="2" id="KW-1185">Reference proteome</keyword>
<dbReference type="Proteomes" id="UP000226192">
    <property type="component" value="Unassembled WGS sequence"/>
</dbReference>
<dbReference type="AlphaFoldDB" id="A0A2C5Y7S4"/>
<reference evidence="1 2" key="1">
    <citation type="submission" date="2017-06" db="EMBL/GenBank/DDBJ databases">
        <title>Ant-infecting Ophiocordyceps genomes reveal a high diversity of potential behavioral manipulation genes and a possible major role for enterotoxins.</title>
        <authorList>
            <person name="De Bekker C."/>
            <person name="Evans H.C."/>
            <person name="Brachmann A."/>
            <person name="Hughes D.P."/>
        </authorList>
    </citation>
    <scope>NUCLEOTIDE SEQUENCE [LARGE SCALE GENOMIC DNA]</scope>
    <source>
        <strain evidence="1 2">Map64</strain>
    </source>
</reference>
<evidence type="ECO:0000313" key="1">
    <source>
        <dbReference type="EMBL" id="PHH63490.1"/>
    </source>
</evidence>
<name>A0A2C5Y7S4_9HYPO</name>
<comment type="caution">
    <text evidence="1">The sequence shown here is derived from an EMBL/GenBank/DDBJ whole genome shotgun (WGS) entry which is preliminary data.</text>
</comment>
<accession>A0A2C5Y7S4</accession>
<sequence length="234" mass="25351">MPPRPSESLLAHFSTTHRLLTQLCVHAPEPQRRLLTGCAHASFFIHNVRGRQWDFLGWGVLSAAEGMVVQAQAAVVGMGEAVGEELVGFALVCAAAGLLSETHVRISKGIYSWERIQRLASLGALEHLISDLASLVKTFAATGRERHLYAATLLFIQQLQDAAARLVEHEGEAERSGEEAAARRRVPAGLARLAWFEGEDEAWRVAAGLVVVEMERRTDGILGLLGEREGEGGG</sequence>
<organism evidence="1 2">
    <name type="scientific">Ophiocordyceps australis</name>
    <dbReference type="NCBI Taxonomy" id="1399860"/>
    <lineage>
        <taxon>Eukaryota</taxon>
        <taxon>Fungi</taxon>
        <taxon>Dikarya</taxon>
        <taxon>Ascomycota</taxon>
        <taxon>Pezizomycotina</taxon>
        <taxon>Sordariomycetes</taxon>
        <taxon>Hypocreomycetidae</taxon>
        <taxon>Hypocreales</taxon>
        <taxon>Ophiocordycipitaceae</taxon>
        <taxon>Ophiocordyceps</taxon>
    </lineage>
</organism>